<dbReference type="AlphaFoldDB" id="A0A0M0K204"/>
<reference evidence="2" key="1">
    <citation type="journal article" date="2015" name="PLoS Genet.">
        <title>Genome Sequence and Transcriptome Analyses of Chrysochromulina tobin: Metabolic Tools for Enhanced Algal Fitness in the Prominent Order Prymnesiales (Haptophyceae).</title>
        <authorList>
            <person name="Hovde B.T."/>
            <person name="Deodato C.R."/>
            <person name="Hunsperger H.M."/>
            <person name="Ryken S.A."/>
            <person name="Yost W."/>
            <person name="Jha R.K."/>
            <person name="Patterson J."/>
            <person name="Monnat R.J. Jr."/>
            <person name="Barlow S.B."/>
            <person name="Starkenburg S.R."/>
            <person name="Cattolico R.A."/>
        </authorList>
    </citation>
    <scope>NUCLEOTIDE SEQUENCE</scope>
    <source>
        <strain evidence="2">CCMP291</strain>
    </source>
</reference>
<sequence>MANAMAGTMDPALAAALRVKEAKAKAKAHARASATSAMSGAAATSATSAISGGAAATSATIGTVAPGKFLLLILLRGAAFRHGSRTSSRDRLTAYNAVNPASGEQLVALTSLQQNVVVPATAIGWRVGLAIDVVLPPQLHGAWQQVKSASGLHAAAVERLSENLRASSQSESFANSLEWASRTMAAEGEARSAVLITRVDLVLRRPLPLPAPPDVPGKLIMPFREIKAKSREGRQGYGRCLVSWSDPIIYVPRSLESRVLTALRDPLQSSRHGESLHWIVAGPTLPPWVDDPSQVERRPERAVLSVPDEPSHSTLGRRPFPGGRAAVECELECELEVELKCELKCELECEHEVMAFAPDWFGGSDSSLGWNPMYYIIGREQSRRVEPRPNCSGYYTWL</sequence>
<organism evidence="1 2">
    <name type="scientific">Chrysochromulina tobinii</name>
    <dbReference type="NCBI Taxonomy" id="1460289"/>
    <lineage>
        <taxon>Eukaryota</taxon>
        <taxon>Haptista</taxon>
        <taxon>Haptophyta</taxon>
        <taxon>Prymnesiophyceae</taxon>
        <taxon>Prymnesiales</taxon>
        <taxon>Chrysochromulinaceae</taxon>
        <taxon>Chrysochromulina</taxon>
    </lineage>
</organism>
<dbReference type="EMBL" id="JWZX01001727">
    <property type="protein sequence ID" value="KOO32612.1"/>
    <property type="molecule type" value="Genomic_DNA"/>
</dbReference>
<evidence type="ECO:0000313" key="2">
    <source>
        <dbReference type="Proteomes" id="UP000037460"/>
    </source>
</evidence>
<dbReference type="Proteomes" id="UP000037460">
    <property type="component" value="Unassembled WGS sequence"/>
</dbReference>
<accession>A0A0M0K204</accession>
<proteinExistence type="predicted"/>
<comment type="caution">
    <text evidence="1">The sequence shown here is derived from an EMBL/GenBank/DDBJ whole genome shotgun (WGS) entry which is preliminary data.</text>
</comment>
<evidence type="ECO:0000313" key="1">
    <source>
        <dbReference type="EMBL" id="KOO32612.1"/>
    </source>
</evidence>
<protein>
    <submittedName>
        <fullName evidence="1">Uncharacterized protein</fullName>
    </submittedName>
</protein>
<gene>
    <name evidence="1" type="ORF">Ctob_009784</name>
</gene>
<keyword evidence="2" id="KW-1185">Reference proteome</keyword>
<name>A0A0M0K204_9EUKA</name>